<gene>
    <name evidence="2" type="ordered locus">Neut_2105</name>
</gene>
<accession>Q0AEA5</accession>
<evidence type="ECO:0000256" key="1">
    <source>
        <dbReference type="PROSITE-ProRule" id="PRU00339"/>
    </source>
</evidence>
<dbReference type="eggNOG" id="COG0457">
    <property type="taxonomic scope" value="Bacteria"/>
</dbReference>
<dbReference type="KEGG" id="net:Neut_2105"/>
<dbReference type="Pfam" id="PF13414">
    <property type="entry name" value="TPR_11"/>
    <property type="match status" value="1"/>
</dbReference>
<dbReference type="STRING" id="335283.Neut_2105"/>
<reference evidence="2 3" key="1">
    <citation type="journal article" date="2007" name="Environ. Microbiol.">
        <title>Whole-genome analysis of the ammonia-oxidizing bacterium, Nitrosomonas eutropha C91: implications for niche adaptation.</title>
        <authorList>
            <person name="Stein L.Y."/>
            <person name="Arp D.J."/>
            <person name="Berube P.M."/>
            <person name="Chain P.S."/>
            <person name="Hauser L."/>
            <person name="Jetten M.S."/>
            <person name="Klotz M.G."/>
            <person name="Larimer F.W."/>
            <person name="Norton J.M."/>
            <person name="Op den Camp H.J.M."/>
            <person name="Shin M."/>
            <person name="Wei X."/>
        </authorList>
    </citation>
    <scope>NUCLEOTIDE SEQUENCE [LARGE SCALE GENOMIC DNA]</scope>
    <source>
        <strain evidence="3">DSM 101675 / C91 / Nm57</strain>
    </source>
</reference>
<name>Q0AEA5_NITEC</name>
<dbReference type="InterPro" id="IPR019734">
    <property type="entry name" value="TPR_rpt"/>
</dbReference>
<evidence type="ECO:0000313" key="3">
    <source>
        <dbReference type="Proteomes" id="UP000001966"/>
    </source>
</evidence>
<dbReference type="Proteomes" id="UP000001966">
    <property type="component" value="Chromosome"/>
</dbReference>
<organism evidence="2 3">
    <name type="scientific">Nitrosomonas eutropha (strain DSM 101675 / C91 / Nm57)</name>
    <dbReference type="NCBI Taxonomy" id="335283"/>
    <lineage>
        <taxon>Bacteria</taxon>
        <taxon>Pseudomonadati</taxon>
        <taxon>Pseudomonadota</taxon>
        <taxon>Betaproteobacteria</taxon>
        <taxon>Nitrosomonadales</taxon>
        <taxon>Nitrosomonadaceae</taxon>
        <taxon>Nitrosomonas</taxon>
    </lineage>
</organism>
<dbReference type="AlphaFoldDB" id="Q0AEA5"/>
<feature type="repeat" description="TPR" evidence="1">
    <location>
        <begin position="172"/>
        <end position="205"/>
    </location>
</feature>
<sequence precursor="true">MGNQEAMKILAAFIAMMFFIALPVAVVAKGKVYCGELEIAGGYGPFDYMNRFHLKEKLDIVEAFHFTSDMENLVLNGRGIRWLGGSLNYTLRAWPNHHRALVSLVKLSIREKSTQIPGLTWPVECYFDRAIRMNTKDAQVRSIYSAFLSHHNRNREALEQLQVAASLEPNNATILYNLGLMYFKQKNYEKAGHYAEQAYALDYPLPGLRNKLIHVGKWRGSTAKDSSK</sequence>
<dbReference type="SUPFAM" id="SSF48452">
    <property type="entry name" value="TPR-like"/>
    <property type="match status" value="1"/>
</dbReference>
<dbReference type="InterPro" id="IPR011990">
    <property type="entry name" value="TPR-like_helical_dom_sf"/>
</dbReference>
<dbReference type="OrthoDB" id="8525350at2"/>
<protein>
    <submittedName>
        <fullName evidence="2">Tetratricopeptide TPR_2 repeat protein</fullName>
    </submittedName>
</protein>
<proteinExistence type="predicted"/>
<dbReference type="Gene3D" id="1.25.40.10">
    <property type="entry name" value="Tetratricopeptide repeat domain"/>
    <property type="match status" value="1"/>
</dbReference>
<dbReference type="EMBL" id="CP000450">
    <property type="protein sequence ID" value="ABI60327.1"/>
    <property type="molecule type" value="Genomic_DNA"/>
</dbReference>
<dbReference type="PROSITE" id="PS50005">
    <property type="entry name" value="TPR"/>
    <property type="match status" value="1"/>
</dbReference>
<keyword evidence="1" id="KW-0802">TPR repeat</keyword>
<evidence type="ECO:0000313" key="2">
    <source>
        <dbReference type="EMBL" id="ABI60327.1"/>
    </source>
</evidence>
<dbReference type="RefSeq" id="WP_011635124.1">
    <property type="nucleotide sequence ID" value="NC_008344.1"/>
</dbReference>
<dbReference type="HOGENOM" id="CLU_097428_0_0_4"/>